<organism evidence="4 5">
    <name type="scientific">Seiridium cardinale</name>
    <dbReference type="NCBI Taxonomy" id="138064"/>
    <lineage>
        <taxon>Eukaryota</taxon>
        <taxon>Fungi</taxon>
        <taxon>Dikarya</taxon>
        <taxon>Ascomycota</taxon>
        <taxon>Pezizomycotina</taxon>
        <taxon>Sordariomycetes</taxon>
        <taxon>Xylariomycetidae</taxon>
        <taxon>Amphisphaeriales</taxon>
        <taxon>Sporocadaceae</taxon>
        <taxon>Seiridium</taxon>
    </lineage>
</organism>
<dbReference type="Proteomes" id="UP001465668">
    <property type="component" value="Unassembled WGS sequence"/>
</dbReference>
<protein>
    <submittedName>
        <fullName evidence="4">Tat pathway signal sequence</fullName>
    </submittedName>
</protein>
<evidence type="ECO:0000313" key="5">
    <source>
        <dbReference type="Proteomes" id="UP001465668"/>
    </source>
</evidence>
<gene>
    <name evidence="4" type="ORF">SCAR479_10174</name>
</gene>
<keyword evidence="3" id="KW-0812">Transmembrane</keyword>
<evidence type="ECO:0000256" key="3">
    <source>
        <dbReference type="SAM" id="Phobius"/>
    </source>
</evidence>
<feature type="transmembrane region" description="Helical" evidence="3">
    <location>
        <begin position="50"/>
        <end position="68"/>
    </location>
</feature>
<keyword evidence="3" id="KW-1133">Transmembrane helix</keyword>
<evidence type="ECO:0000313" key="4">
    <source>
        <dbReference type="EMBL" id="KAK9773052.1"/>
    </source>
</evidence>
<keyword evidence="5" id="KW-1185">Reference proteome</keyword>
<name>A0ABR2XH10_9PEZI</name>
<sequence length="260" mass="29239">MFDTVISKYEKVNEKLTGASDDVDDDDVSLDTKQTLCRGAGHFRTSVTPWIFHLILMVSYSLVIFVVLPKARECSPCFGETMLNAPIVWEEKTFYSNAHTNYIDPYSRKNPDVNSAWGDLIETTISIISEEEKSKLPGGRETAPAYGGEKGYAVIIEVFHQLHCLNEIRKGFWAGNNSEVRGGFANAGGHSDHCFSYLFQTLLCHADVGVMTMQWSERQNAFNADFNVTKQCRNYDAIKNWARGRVAKFHPERRFSGSGG</sequence>
<dbReference type="EMBL" id="JARVKM010000054">
    <property type="protein sequence ID" value="KAK9773052.1"/>
    <property type="molecule type" value="Genomic_DNA"/>
</dbReference>
<accession>A0ABR2XH10</accession>
<proteinExistence type="inferred from homology"/>
<dbReference type="PANTHER" id="PTHR33365:SF4">
    <property type="entry name" value="CYCLOCHLOROTINE BIOSYNTHESIS PROTEIN O"/>
    <property type="match status" value="1"/>
</dbReference>
<dbReference type="PANTHER" id="PTHR33365">
    <property type="entry name" value="YALI0B05434P"/>
    <property type="match status" value="1"/>
</dbReference>
<dbReference type="InterPro" id="IPR021765">
    <property type="entry name" value="UstYa-like"/>
</dbReference>
<comment type="pathway">
    <text evidence="1">Mycotoxin biosynthesis.</text>
</comment>
<comment type="caution">
    <text evidence="4">The sequence shown here is derived from an EMBL/GenBank/DDBJ whole genome shotgun (WGS) entry which is preliminary data.</text>
</comment>
<evidence type="ECO:0000256" key="1">
    <source>
        <dbReference type="ARBA" id="ARBA00004685"/>
    </source>
</evidence>
<reference evidence="4 5" key="1">
    <citation type="submission" date="2024-02" db="EMBL/GenBank/DDBJ databases">
        <title>First draft genome assembly of two strains of Seiridium cardinale.</title>
        <authorList>
            <person name="Emiliani G."/>
            <person name="Scali E."/>
        </authorList>
    </citation>
    <scope>NUCLEOTIDE SEQUENCE [LARGE SCALE GENOMIC DNA]</scope>
    <source>
        <strain evidence="4 5">BM-138-000479</strain>
    </source>
</reference>
<keyword evidence="3" id="KW-0472">Membrane</keyword>
<evidence type="ECO:0000256" key="2">
    <source>
        <dbReference type="ARBA" id="ARBA00035112"/>
    </source>
</evidence>
<dbReference type="Pfam" id="PF11807">
    <property type="entry name" value="UstYa"/>
    <property type="match status" value="1"/>
</dbReference>
<comment type="similarity">
    <text evidence="2">Belongs to the ustYa family.</text>
</comment>